<protein>
    <recommendedName>
        <fullName evidence="2">histidine kinase</fullName>
        <ecNumber evidence="2">2.7.13.3</ecNumber>
    </recommendedName>
</protein>
<evidence type="ECO:0000256" key="1">
    <source>
        <dbReference type="ARBA" id="ARBA00000085"/>
    </source>
</evidence>
<organism evidence="5 6">
    <name type="scientific">Erythrobacter sanguineus</name>
    <dbReference type="NCBI Taxonomy" id="198312"/>
    <lineage>
        <taxon>Bacteria</taxon>
        <taxon>Pseudomonadati</taxon>
        <taxon>Pseudomonadota</taxon>
        <taxon>Alphaproteobacteria</taxon>
        <taxon>Sphingomonadales</taxon>
        <taxon>Erythrobacteraceae</taxon>
        <taxon>Erythrobacter/Porphyrobacter group</taxon>
        <taxon>Erythrobacter</taxon>
    </lineage>
</organism>
<dbReference type="EMBL" id="FRDF01000009">
    <property type="protein sequence ID" value="SHN57890.1"/>
    <property type="molecule type" value="Genomic_DNA"/>
</dbReference>
<gene>
    <name evidence="5" type="ORF">SAMN02745193_01690</name>
</gene>
<name>A0A1M7SHF5_9SPHN</name>
<keyword evidence="5" id="KW-0808">Transferase</keyword>
<accession>A0A1M7SHF5</accession>
<feature type="region of interest" description="Disordered" evidence="3">
    <location>
        <begin position="146"/>
        <end position="197"/>
    </location>
</feature>
<dbReference type="SUPFAM" id="SSF47384">
    <property type="entry name" value="Homodimeric domain of signal transducing histidine kinase"/>
    <property type="match status" value="1"/>
</dbReference>
<evidence type="ECO:0000256" key="2">
    <source>
        <dbReference type="ARBA" id="ARBA00012438"/>
    </source>
</evidence>
<dbReference type="GO" id="GO:0000155">
    <property type="term" value="F:phosphorelay sensor kinase activity"/>
    <property type="evidence" value="ECO:0007669"/>
    <property type="project" value="InterPro"/>
</dbReference>
<sequence>MFFDDRLATVLRQRATGEAGLRTQYRQLLDLLGKDRLHRGGRRDHSLIAAAWLKMDALAEAIPADKRARMIREPGWRFRSADLAAHLADDEPEVAAAALSRAELSSEDWSALIPRLPVRARGFLRLRRDMPVDVEALLDRLGIHDRGLPRPEQAEAATPTAQHDAAPASRASPAKPWSAAPPRKAARNRDRDETGRSEISALVERIAQFRRERSENRIDAELSPRLPLGEVADRAEQRVSSFGFVADAGGRITWASNDVAAMVIGIRLLSAPLSSAQPEESAGRDDTVIARAYARRQPISGTPICLEGAEAITGDWILDAQPSFSPEGHFTGYAGRLRRSLAPAAFAGRHEAREADRIRQLLHELRTPVTAVQGYAEVIQQQLFGPAPNEYRALAAAIAADAARILAGFDELDRLALLETGALAIEPGEADLTQIVRRTLDQLCPVLEPRDAGIALALPPDSSLLVASDHDDAEALLWRLLASLAAACAKGERLQAHLEPLVGNGTALARLSCPLPAVLAREDDMFAATARAADGVINAGLFGAGFALRLARAEARAAGGNLDRDAAQIVLTLPLLTGHGNHSGSESLQLRRDDQQKQGAET</sequence>
<dbReference type="Pfam" id="PF00512">
    <property type="entry name" value="HisKA"/>
    <property type="match status" value="1"/>
</dbReference>
<dbReference type="STRING" id="198312.SAMN02745193_01690"/>
<dbReference type="OrthoDB" id="9813151at2"/>
<keyword evidence="6" id="KW-1185">Reference proteome</keyword>
<evidence type="ECO:0000313" key="6">
    <source>
        <dbReference type="Proteomes" id="UP000184391"/>
    </source>
</evidence>
<evidence type="ECO:0000256" key="3">
    <source>
        <dbReference type="SAM" id="MobiDB-lite"/>
    </source>
</evidence>
<reference evidence="6" key="1">
    <citation type="submission" date="2016-12" db="EMBL/GenBank/DDBJ databases">
        <authorList>
            <person name="Varghese N."/>
            <person name="Submissions S."/>
        </authorList>
    </citation>
    <scope>NUCLEOTIDE SEQUENCE [LARGE SCALE GENOMIC DNA]</scope>
    <source>
        <strain evidence="6">DSM 11032</strain>
    </source>
</reference>
<comment type="catalytic activity">
    <reaction evidence="1">
        <text>ATP + protein L-histidine = ADP + protein N-phospho-L-histidine.</text>
        <dbReference type="EC" id="2.7.13.3"/>
    </reaction>
</comment>
<dbReference type="InterPro" id="IPR036097">
    <property type="entry name" value="HisK_dim/P_sf"/>
</dbReference>
<evidence type="ECO:0000259" key="4">
    <source>
        <dbReference type="SMART" id="SM00388"/>
    </source>
</evidence>
<dbReference type="CDD" id="cd00082">
    <property type="entry name" value="HisKA"/>
    <property type="match status" value="1"/>
</dbReference>
<feature type="compositionally biased region" description="Low complexity" evidence="3">
    <location>
        <begin position="165"/>
        <end position="183"/>
    </location>
</feature>
<feature type="domain" description="Signal transduction histidine kinase dimerisation/phosphoacceptor" evidence="4">
    <location>
        <begin position="353"/>
        <end position="421"/>
    </location>
</feature>
<dbReference type="RefSeq" id="WP_072674234.1">
    <property type="nucleotide sequence ID" value="NZ_FRDF01000009.1"/>
</dbReference>
<dbReference type="AlphaFoldDB" id="A0A1M7SHF5"/>
<dbReference type="SMART" id="SM00388">
    <property type="entry name" value="HisKA"/>
    <property type="match status" value="1"/>
</dbReference>
<feature type="compositionally biased region" description="Basic and acidic residues" evidence="3">
    <location>
        <begin position="187"/>
        <end position="196"/>
    </location>
</feature>
<dbReference type="InterPro" id="IPR003661">
    <property type="entry name" value="HisK_dim/P_dom"/>
</dbReference>
<proteinExistence type="predicted"/>
<dbReference type="Proteomes" id="UP000184391">
    <property type="component" value="Unassembled WGS sequence"/>
</dbReference>
<feature type="region of interest" description="Disordered" evidence="3">
    <location>
        <begin position="582"/>
        <end position="602"/>
    </location>
</feature>
<keyword evidence="5" id="KW-0418">Kinase</keyword>
<dbReference type="Gene3D" id="1.10.287.130">
    <property type="match status" value="1"/>
</dbReference>
<dbReference type="EC" id="2.7.13.3" evidence="2"/>
<evidence type="ECO:0000313" key="5">
    <source>
        <dbReference type="EMBL" id="SHN57890.1"/>
    </source>
</evidence>